<dbReference type="EC" id="2.4.1.-" evidence="8"/>
<keyword evidence="7" id="KW-0472">Membrane</keyword>
<protein>
    <recommendedName>
        <fullName evidence="8">Glycosyltransferase family 92 protein</fullName>
        <ecNumber evidence="8">2.4.1.-</ecNumber>
    </recommendedName>
</protein>
<evidence type="ECO:0000313" key="10">
    <source>
        <dbReference type="Proteomes" id="UP001217089"/>
    </source>
</evidence>
<dbReference type="InterPro" id="IPR008166">
    <property type="entry name" value="Glyco_transf_92"/>
</dbReference>
<evidence type="ECO:0000313" key="9">
    <source>
        <dbReference type="EMBL" id="KAJ8314651.1"/>
    </source>
</evidence>
<comment type="caution">
    <text evidence="9">The sequence shown here is derived from an EMBL/GenBank/DDBJ whole genome shotgun (WGS) entry which is preliminary data.</text>
</comment>
<evidence type="ECO:0000256" key="1">
    <source>
        <dbReference type="ARBA" id="ARBA00004167"/>
    </source>
</evidence>
<keyword evidence="10" id="KW-1185">Reference proteome</keyword>
<evidence type="ECO:0000256" key="8">
    <source>
        <dbReference type="RuleBase" id="RU366017"/>
    </source>
</evidence>
<gene>
    <name evidence="9" type="ORF">KUTeg_006801</name>
</gene>
<dbReference type="PANTHER" id="PTHR21461:SF87">
    <property type="entry name" value="GH12965P"/>
    <property type="match status" value="1"/>
</dbReference>
<evidence type="ECO:0000256" key="6">
    <source>
        <dbReference type="ARBA" id="ARBA00022989"/>
    </source>
</evidence>
<name>A0ABQ9FEK5_TEGGR</name>
<keyword evidence="6" id="KW-1133">Transmembrane helix</keyword>
<keyword evidence="4 8" id="KW-0808">Transferase</keyword>
<organism evidence="9 10">
    <name type="scientific">Tegillarca granosa</name>
    <name type="common">Malaysian cockle</name>
    <name type="synonym">Anadara granosa</name>
    <dbReference type="NCBI Taxonomy" id="220873"/>
    <lineage>
        <taxon>Eukaryota</taxon>
        <taxon>Metazoa</taxon>
        <taxon>Spiralia</taxon>
        <taxon>Lophotrochozoa</taxon>
        <taxon>Mollusca</taxon>
        <taxon>Bivalvia</taxon>
        <taxon>Autobranchia</taxon>
        <taxon>Pteriomorphia</taxon>
        <taxon>Arcoida</taxon>
        <taxon>Arcoidea</taxon>
        <taxon>Arcidae</taxon>
        <taxon>Tegillarca</taxon>
    </lineage>
</organism>
<keyword evidence="3 8" id="KW-0328">Glycosyltransferase</keyword>
<reference evidence="9 10" key="1">
    <citation type="submission" date="2022-12" db="EMBL/GenBank/DDBJ databases">
        <title>Chromosome-level genome of Tegillarca granosa.</title>
        <authorList>
            <person name="Kim J."/>
        </authorList>
    </citation>
    <scope>NUCLEOTIDE SEQUENCE [LARGE SCALE GENOMIC DNA]</scope>
    <source>
        <strain evidence="9">Teg-2019</strain>
        <tissue evidence="9">Adductor muscle</tissue>
    </source>
</reference>
<sequence length="551" mass="63827">MFICDVNESPNFSDQDKNKISMDPDQTYPTFVPGKMMMMMVMIMITSHTMNAMGTNRTIIGKELSFQGFGAKYCFVEWVRGWDGVKKLVDDQSTDGWSFQLYSHINMSLINYTSDDSTGIKQGHLNFQQAGLQLYNVDLEIRLQQEFIVMETTSINKITLNNHTVTKPTCSFLPPKTLNNSFQEVIENVFYVYSAYLDERYDIRQIRIMGLLIKTGKNKITVMCNFTFENKTQTRNATMYEMCENHRKKFGGYIFSCEAPDFIYQICEVSVKAKLKGTKHSQTKIVTMGIIKQDAIYNKTNIGACIPPLFGHKIKAEQLVEFIEFNQILGATYFIFYDFNLQNSNISKILNYYSNKILLIPWKLPFSVDILKDSKTLEDTIWYHGQILVHNDCLYRSMGLLNYVTFIDLDEFIIPRGYRLTWEETLLPIIQNKTVGLKIKSVFFEPEGKETSPSETKLLTMNTLTRVKPADKLRTKVIVRPEKVFEVGIHHVSKVAREEYQVKDCGEDLVLIHHYRKCTTQYGTQCKPSITDGTAWKYIRKLKINFDIVMN</sequence>
<evidence type="ECO:0000256" key="7">
    <source>
        <dbReference type="ARBA" id="ARBA00023136"/>
    </source>
</evidence>
<keyword evidence="5" id="KW-0812">Transmembrane</keyword>
<comment type="subcellular location">
    <subcellularLocation>
        <location evidence="1">Membrane</location>
        <topology evidence="1">Single-pass membrane protein</topology>
    </subcellularLocation>
</comment>
<accession>A0ABQ9FEK5</accession>
<dbReference type="EMBL" id="JARBDR010000337">
    <property type="protein sequence ID" value="KAJ8314651.1"/>
    <property type="molecule type" value="Genomic_DNA"/>
</dbReference>
<proteinExistence type="inferred from homology"/>
<evidence type="ECO:0000256" key="5">
    <source>
        <dbReference type="ARBA" id="ARBA00022692"/>
    </source>
</evidence>
<feature type="non-terminal residue" evidence="9">
    <location>
        <position position="551"/>
    </location>
</feature>
<evidence type="ECO:0000256" key="2">
    <source>
        <dbReference type="ARBA" id="ARBA00007647"/>
    </source>
</evidence>
<evidence type="ECO:0000256" key="3">
    <source>
        <dbReference type="ARBA" id="ARBA00022676"/>
    </source>
</evidence>
<comment type="similarity">
    <text evidence="2 8">Belongs to the glycosyltransferase 92 family.</text>
</comment>
<dbReference type="Pfam" id="PF01697">
    <property type="entry name" value="Glyco_transf_92"/>
    <property type="match status" value="1"/>
</dbReference>
<evidence type="ECO:0000256" key="4">
    <source>
        <dbReference type="ARBA" id="ARBA00022679"/>
    </source>
</evidence>
<dbReference type="Proteomes" id="UP001217089">
    <property type="component" value="Unassembled WGS sequence"/>
</dbReference>
<dbReference type="PANTHER" id="PTHR21461">
    <property type="entry name" value="GLYCOSYLTRANSFERASE FAMILY 92 PROTEIN"/>
    <property type="match status" value="1"/>
</dbReference>